<dbReference type="InterPro" id="IPR006680">
    <property type="entry name" value="Amidohydro-rel"/>
</dbReference>
<dbReference type="EMBL" id="JPMD01000028">
    <property type="protein sequence ID" value="KEZ85903.1"/>
    <property type="molecule type" value="Genomic_DNA"/>
</dbReference>
<organism evidence="4 5">
    <name type="scientific">Clostridium sulfidigenes</name>
    <dbReference type="NCBI Taxonomy" id="318464"/>
    <lineage>
        <taxon>Bacteria</taxon>
        <taxon>Bacillati</taxon>
        <taxon>Bacillota</taxon>
        <taxon>Clostridia</taxon>
        <taxon>Eubacteriales</taxon>
        <taxon>Clostridiaceae</taxon>
        <taxon>Clostridium</taxon>
    </lineage>
</organism>
<protein>
    <submittedName>
        <fullName evidence="4">Dihydropyrimidinase</fullName>
    </submittedName>
</protein>
<dbReference type="RefSeq" id="WP_035133628.1">
    <property type="nucleotide sequence ID" value="NZ_JPMD01000028.1"/>
</dbReference>
<dbReference type="AlphaFoldDB" id="A0A084JAB9"/>
<comment type="caution">
    <text evidence="4">The sequence shown here is derived from an EMBL/GenBank/DDBJ whole genome shotgun (WGS) entry which is preliminary data.</text>
</comment>
<dbReference type="Proteomes" id="UP000028542">
    <property type="component" value="Unassembled WGS sequence"/>
</dbReference>
<evidence type="ECO:0000256" key="1">
    <source>
        <dbReference type="ARBA" id="ARBA00001947"/>
    </source>
</evidence>
<dbReference type="SUPFAM" id="SSF51338">
    <property type="entry name" value="Composite domain of metallo-dependent hydrolases"/>
    <property type="match status" value="2"/>
</dbReference>
<comment type="cofactor">
    <cofactor evidence="1">
        <name>Zn(2+)</name>
        <dbReference type="ChEBI" id="CHEBI:29105"/>
    </cofactor>
</comment>
<dbReference type="SUPFAM" id="SSF51556">
    <property type="entry name" value="Metallo-dependent hydrolases"/>
    <property type="match status" value="1"/>
</dbReference>
<keyword evidence="5" id="KW-1185">Reference proteome</keyword>
<comment type="similarity">
    <text evidence="2">Belongs to the metallo-dependent hydrolases superfamily. Hydantoinase/dihydropyrimidinase family.</text>
</comment>
<evidence type="ECO:0000259" key="3">
    <source>
        <dbReference type="Pfam" id="PF01979"/>
    </source>
</evidence>
<evidence type="ECO:0000256" key="2">
    <source>
        <dbReference type="ARBA" id="ARBA00008829"/>
    </source>
</evidence>
<accession>A0A084JAB9</accession>
<dbReference type="Gene3D" id="3.20.20.140">
    <property type="entry name" value="Metal-dependent hydrolases"/>
    <property type="match status" value="1"/>
</dbReference>
<proteinExistence type="inferred from homology"/>
<evidence type="ECO:0000313" key="4">
    <source>
        <dbReference type="EMBL" id="KEZ85903.1"/>
    </source>
</evidence>
<dbReference type="PANTHER" id="PTHR11647">
    <property type="entry name" value="HYDRANTOINASE/DIHYDROPYRIMIDINASE FAMILY MEMBER"/>
    <property type="match status" value="1"/>
</dbReference>
<dbReference type="PANTHER" id="PTHR11647:SF1">
    <property type="entry name" value="COLLAPSIN RESPONSE MEDIATOR PROTEIN"/>
    <property type="match status" value="1"/>
</dbReference>
<dbReference type="GO" id="GO:0016812">
    <property type="term" value="F:hydrolase activity, acting on carbon-nitrogen (but not peptide) bonds, in cyclic amides"/>
    <property type="evidence" value="ECO:0007669"/>
    <property type="project" value="TreeGrafter"/>
</dbReference>
<dbReference type="Pfam" id="PF01979">
    <property type="entry name" value="Amidohydro_1"/>
    <property type="match status" value="1"/>
</dbReference>
<dbReference type="STRING" id="318464.IO99_12260"/>
<reference evidence="4 5" key="1">
    <citation type="submission" date="2014-07" db="EMBL/GenBank/DDBJ databases">
        <title>Draft genome of Clostridium sulfidigenes 113A isolated from sediments associated with methane hydrate from Krishna Godavari basin.</title>
        <authorList>
            <person name="Honkalas V.S."/>
            <person name="Dabir A.P."/>
            <person name="Arora P."/>
            <person name="Dhakephalkar P.K."/>
        </authorList>
    </citation>
    <scope>NUCLEOTIDE SEQUENCE [LARGE SCALE GENOMIC DNA]</scope>
    <source>
        <strain evidence="4 5">113A</strain>
    </source>
</reference>
<dbReference type="InterPro" id="IPR011059">
    <property type="entry name" value="Metal-dep_hydrolase_composite"/>
</dbReference>
<dbReference type="eggNOG" id="COG0044">
    <property type="taxonomic scope" value="Bacteria"/>
</dbReference>
<dbReference type="GO" id="GO:0005829">
    <property type="term" value="C:cytosol"/>
    <property type="evidence" value="ECO:0007669"/>
    <property type="project" value="TreeGrafter"/>
</dbReference>
<dbReference type="InterPro" id="IPR032466">
    <property type="entry name" value="Metal_Hydrolase"/>
</dbReference>
<dbReference type="FunFam" id="3.20.20.140:FF:000174">
    <property type="entry name" value="Dihydropyrimidinase-related protein 2"/>
    <property type="match status" value="1"/>
</dbReference>
<dbReference type="Gene3D" id="2.30.40.10">
    <property type="entry name" value="Urease, subunit C, domain 1"/>
    <property type="match status" value="1"/>
</dbReference>
<gene>
    <name evidence="4" type="ORF">IO99_12260</name>
</gene>
<dbReference type="InterPro" id="IPR050378">
    <property type="entry name" value="Metallo-dep_Hydrolases_sf"/>
</dbReference>
<feature type="domain" description="Amidohydrolase-related" evidence="3">
    <location>
        <begin position="51"/>
        <end position="415"/>
    </location>
</feature>
<evidence type="ECO:0000313" key="5">
    <source>
        <dbReference type="Proteomes" id="UP000028542"/>
    </source>
</evidence>
<name>A0A084JAB9_9CLOT</name>
<sequence length="438" mass="49911">MNCYDLAIVNGNIYVEGEFIRGNLYIDNGIIKNLSKDIFLSKDIYDAKGNYVLPGFIDPHVHFQLKVGNQVSADDFYNGSIVAAYGGITTFIDFLDPVKNIEELEKAFVDRKRKAKVSVVDYGFHSTIANFQDNEELFIEEIKKRGICSIKFFTTYSSSNRKTGLRTISNLLKISKRMKVILISHSENEELIREGKFPVRSHEENRPTLCETTEVLTLAEMTKNMDGYMYIVHLSSGESLSRIMDLYKSLINKNLFIESCPQYFYLSKDNYLLKDGFLYTLTPPLRSLEEIDELRKNIDDVSVIGTDHCPFKSNEKAKETLDLIPMGIGGIEYSFNLLYTMFGDKIIDKFTKNPAKIHGLYPKKGTLLPGSDADVVIFDPLDRHKIKYSHSNCDYNLYEGLDVKGKVITTISRGRFIIKDGKLVGNEKGNYVARELKL</sequence>